<dbReference type="Proteomes" id="UP000789706">
    <property type="component" value="Unassembled WGS sequence"/>
</dbReference>
<name>A0A9N8YT03_9GLOM</name>
<gene>
    <name evidence="1" type="ORF">DEBURN_LOCUS1777</name>
</gene>
<sequence length="165" mass="18578">MASLLYGSQTITIYRKSRCIRSIDIITILIISSCGSGFNPIELRAISARAWSELKNYPPHFRSHFSRMANMTNDYFENNPGASSFQLSNTYRTTPLRITTSDASRLQRALVDLPTPRSLEEAESMLYNRNMPIPTESTPIVHESDNTPDNLFASMLTEGSASPFY</sequence>
<comment type="caution">
    <text evidence="1">The sequence shown here is derived from an EMBL/GenBank/DDBJ whole genome shotgun (WGS) entry which is preliminary data.</text>
</comment>
<dbReference type="EMBL" id="CAJVPK010000086">
    <property type="protein sequence ID" value="CAG8445731.1"/>
    <property type="molecule type" value="Genomic_DNA"/>
</dbReference>
<protein>
    <submittedName>
        <fullName evidence="1">5581_t:CDS:1</fullName>
    </submittedName>
</protein>
<evidence type="ECO:0000313" key="1">
    <source>
        <dbReference type="EMBL" id="CAG8445731.1"/>
    </source>
</evidence>
<keyword evidence="2" id="KW-1185">Reference proteome</keyword>
<accession>A0A9N8YT03</accession>
<reference evidence="1" key="1">
    <citation type="submission" date="2021-06" db="EMBL/GenBank/DDBJ databases">
        <authorList>
            <person name="Kallberg Y."/>
            <person name="Tangrot J."/>
            <person name="Rosling A."/>
        </authorList>
    </citation>
    <scope>NUCLEOTIDE SEQUENCE</scope>
    <source>
        <strain evidence="1">AZ414A</strain>
    </source>
</reference>
<dbReference type="AlphaFoldDB" id="A0A9N8YT03"/>
<evidence type="ECO:0000313" key="2">
    <source>
        <dbReference type="Proteomes" id="UP000789706"/>
    </source>
</evidence>
<proteinExistence type="predicted"/>
<organism evidence="1 2">
    <name type="scientific">Diversispora eburnea</name>
    <dbReference type="NCBI Taxonomy" id="1213867"/>
    <lineage>
        <taxon>Eukaryota</taxon>
        <taxon>Fungi</taxon>
        <taxon>Fungi incertae sedis</taxon>
        <taxon>Mucoromycota</taxon>
        <taxon>Glomeromycotina</taxon>
        <taxon>Glomeromycetes</taxon>
        <taxon>Diversisporales</taxon>
        <taxon>Diversisporaceae</taxon>
        <taxon>Diversispora</taxon>
    </lineage>
</organism>